<evidence type="ECO:0000313" key="1">
    <source>
        <dbReference type="EMBL" id="ODP27231.1"/>
    </source>
</evidence>
<accession>A0A1E3L0U9</accession>
<protein>
    <submittedName>
        <fullName evidence="1">Uncharacterized protein</fullName>
    </submittedName>
</protein>
<evidence type="ECO:0000313" key="2">
    <source>
        <dbReference type="Proteomes" id="UP000094578"/>
    </source>
</evidence>
<comment type="caution">
    <text evidence="1">The sequence shown here is derived from an EMBL/GenBank/DDBJ whole genome shotgun (WGS) entry which is preliminary data.</text>
</comment>
<name>A0A1E3L0U9_9BACL</name>
<proteinExistence type="predicted"/>
<reference evidence="1 2" key="1">
    <citation type="submission" date="2016-08" db="EMBL/GenBank/DDBJ databases">
        <title>Genome sequencing of Paenibacillus sp. TI45-13ar, isolated from Korean traditional nuruk.</title>
        <authorList>
            <person name="Kim S.-J."/>
        </authorList>
    </citation>
    <scope>NUCLEOTIDE SEQUENCE [LARGE SCALE GENOMIC DNA]</scope>
    <source>
        <strain evidence="1 2">TI45-13ar</strain>
    </source>
</reference>
<dbReference type="Proteomes" id="UP000094578">
    <property type="component" value="Unassembled WGS sequence"/>
</dbReference>
<organism evidence="1 2">
    <name type="scientific">Paenibacillus nuruki</name>
    <dbReference type="NCBI Taxonomy" id="1886670"/>
    <lineage>
        <taxon>Bacteria</taxon>
        <taxon>Bacillati</taxon>
        <taxon>Bacillota</taxon>
        <taxon>Bacilli</taxon>
        <taxon>Bacillales</taxon>
        <taxon>Paenibacillaceae</taxon>
        <taxon>Paenibacillus</taxon>
    </lineage>
</organism>
<gene>
    <name evidence="1" type="ORF">PTI45_03356</name>
</gene>
<dbReference type="EMBL" id="MDER01000064">
    <property type="protein sequence ID" value="ODP27231.1"/>
    <property type="molecule type" value="Genomic_DNA"/>
</dbReference>
<dbReference type="AlphaFoldDB" id="A0A1E3L0U9"/>
<dbReference type="PATRIC" id="fig|1886670.3.peg.3413"/>
<dbReference type="STRING" id="1886670.PTI45_03356"/>
<sequence>MLRSSFLTSGLKIIADCQQQSGDIWDAHYGTASIAAYFLAQSPTITEEVATALLNQAEQMITQYELTSTTYLSEDQSVKEKAAIHDSTTSLSSHNPEQELKSTFSAPDGLISYADASMFILEALQANIDQLHWVGHNVIYAAVSLLAMREQNVWECRADIKRIRQLITAFDGTIPGRSWIGYKVSEVKKLEITTEDHFPAITSPTELSAFILQELAATERIYLAEAHHDLIGHTLTFAHALNILHDLGQPELFQRGLHPLWKMVKILRYSRNWDGSTVEAVGLYSPVDRLPLQYATPAPFEYTDIRFWQQNLASMDWDYGHHFKFVWSYNDHIERSPLWSEATSVPFHCLIKTVKEEKA</sequence>
<dbReference type="RefSeq" id="WP_069328746.1">
    <property type="nucleotide sequence ID" value="NZ_MDER01000064.1"/>
</dbReference>
<keyword evidence="2" id="KW-1185">Reference proteome</keyword>